<evidence type="ECO:0000313" key="11">
    <source>
        <dbReference type="Proteomes" id="UP001236652"/>
    </source>
</evidence>
<name>A0ABY8V699_9BACI</name>
<keyword evidence="6 8" id="KW-1133">Transmembrane helix</keyword>
<protein>
    <submittedName>
        <fullName evidence="10">ABC transporter permease</fullName>
    </submittedName>
</protein>
<dbReference type="PANTHER" id="PTHR30294:SF38">
    <property type="entry name" value="TRANSPORT PERMEASE PROTEIN"/>
    <property type="match status" value="1"/>
</dbReference>
<keyword evidence="3" id="KW-0813">Transport</keyword>
<feature type="transmembrane region" description="Helical" evidence="8">
    <location>
        <begin position="360"/>
        <end position="378"/>
    </location>
</feature>
<comment type="subcellular location">
    <subcellularLocation>
        <location evidence="1">Cell membrane</location>
        <topology evidence="1">Multi-pass membrane protein</topology>
    </subcellularLocation>
</comment>
<dbReference type="Pfam" id="PF12698">
    <property type="entry name" value="ABC2_membrane_3"/>
    <property type="match status" value="1"/>
</dbReference>
<evidence type="ECO:0000256" key="8">
    <source>
        <dbReference type="SAM" id="Phobius"/>
    </source>
</evidence>
<proteinExistence type="inferred from homology"/>
<reference evidence="10 11" key="1">
    <citation type="submission" date="2023-05" db="EMBL/GenBank/DDBJ databases">
        <title>Comparative genomics reveals the evidence of polycyclic aromatic hydrocarbons degradation in moderately halophilic genus Pontibacillus.</title>
        <authorList>
            <person name="Yang H."/>
            <person name="Qian Z."/>
        </authorList>
    </citation>
    <scope>NUCLEOTIDE SEQUENCE [LARGE SCALE GENOMIC DNA]</scope>
    <source>
        <strain evidence="11">HN14</strain>
    </source>
</reference>
<evidence type="ECO:0000256" key="1">
    <source>
        <dbReference type="ARBA" id="ARBA00004651"/>
    </source>
</evidence>
<dbReference type="InterPro" id="IPR047817">
    <property type="entry name" value="ABC2_TM_bact-type"/>
</dbReference>
<dbReference type="InterPro" id="IPR013525">
    <property type="entry name" value="ABC2_TM"/>
</dbReference>
<comment type="similarity">
    <text evidence="2">Belongs to the ABC-2 integral membrane protein family.</text>
</comment>
<evidence type="ECO:0000256" key="2">
    <source>
        <dbReference type="ARBA" id="ARBA00007783"/>
    </source>
</evidence>
<gene>
    <name evidence="10" type="ORF">QNI29_10590</name>
</gene>
<feature type="transmembrane region" description="Helical" evidence="8">
    <location>
        <begin position="300"/>
        <end position="319"/>
    </location>
</feature>
<evidence type="ECO:0000256" key="7">
    <source>
        <dbReference type="ARBA" id="ARBA00023136"/>
    </source>
</evidence>
<evidence type="ECO:0000256" key="4">
    <source>
        <dbReference type="ARBA" id="ARBA00022475"/>
    </source>
</evidence>
<evidence type="ECO:0000256" key="5">
    <source>
        <dbReference type="ARBA" id="ARBA00022692"/>
    </source>
</evidence>
<dbReference type="Proteomes" id="UP001236652">
    <property type="component" value="Chromosome"/>
</dbReference>
<keyword evidence="11" id="KW-1185">Reference proteome</keyword>
<evidence type="ECO:0000256" key="3">
    <source>
        <dbReference type="ARBA" id="ARBA00022448"/>
    </source>
</evidence>
<feature type="transmembrane region" description="Helical" evidence="8">
    <location>
        <begin position="232"/>
        <end position="255"/>
    </location>
</feature>
<keyword evidence="5 8" id="KW-0812">Transmembrane</keyword>
<evidence type="ECO:0000256" key="6">
    <source>
        <dbReference type="ARBA" id="ARBA00022989"/>
    </source>
</evidence>
<feature type="domain" description="ABC transmembrane type-2" evidence="9">
    <location>
        <begin position="140"/>
        <end position="381"/>
    </location>
</feature>
<evidence type="ECO:0000259" key="9">
    <source>
        <dbReference type="PROSITE" id="PS51012"/>
    </source>
</evidence>
<keyword evidence="4" id="KW-1003">Cell membrane</keyword>
<accession>A0ABY8V699</accession>
<evidence type="ECO:0000313" key="10">
    <source>
        <dbReference type="EMBL" id="WIG00076.1"/>
    </source>
</evidence>
<dbReference type="InterPro" id="IPR051449">
    <property type="entry name" value="ABC-2_transporter_component"/>
</dbReference>
<keyword evidence="7 8" id="KW-0472">Membrane</keyword>
<feature type="transmembrane region" description="Helical" evidence="8">
    <location>
        <begin position="190"/>
        <end position="211"/>
    </location>
</feature>
<dbReference type="PANTHER" id="PTHR30294">
    <property type="entry name" value="MEMBRANE COMPONENT OF ABC TRANSPORTER YHHJ-RELATED"/>
    <property type="match status" value="1"/>
</dbReference>
<feature type="transmembrane region" description="Helical" evidence="8">
    <location>
        <begin position="267"/>
        <end position="288"/>
    </location>
</feature>
<sequence length="383" mass="43319">MKALLWVRLISLRKHKGILITMMILPIIFTFFFSMSGSRSAYSVGLVVEKENPLSKDWVKELYKHENLLITELNKDEIEEKLYDGRVEAVLVPEKGIFNNDLQDLSLQIYRTADTSTIQAIEQAVREVTMKVANEHQVAQEILSALAKPEQKEEAVYQYVSGELEEPIISVDKKVINEEQEVVYDTTFQALVGFTLFFTMYTIIFSLGEMIEDRQKGIMTRLGVSPVRTIQIYSANFLYSFLIGFIQVIILVTIGQYVFGIDWGDQIISVGIIIALYVLATMAYGMILCSLSRTMQQLSAITPVVAVSFAMLGGAYWPIEIVQNQILLTLANITPIYHAMNALKGVVLYDHSLFQNTLPLVYLTGMSLALLGLGIYMFKKRFN</sequence>
<dbReference type="RefSeq" id="WP_231416450.1">
    <property type="nucleotide sequence ID" value="NZ_CP126446.1"/>
</dbReference>
<organism evidence="10 11">
    <name type="scientific">Pontibacillus chungwhensis</name>
    <dbReference type="NCBI Taxonomy" id="265426"/>
    <lineage>
        <taxon>Bacteria</taxon>
        <taxon>Bacillati</taxon>
        <taxon>Bacillota</taxon>
        <taxon>Bacilli</taxon>
        <taxon>Bacillales</taxon>
        <taxon>Bacillaceae</taxon>
        <taxon>Pontibacillus</taxon>
    </lineage>
</organism>
<dbReference type="EMBL" id="CP126446">
    <property type="protein sequence ID" value="WIG00076.1"/>
    <property type="molecule type" value="Genomic_DNA"/>
</dbReference>
<dbReference type="PROSITE" id="PS51012">
    <property type="entry name" value="ABC_TM2"/>
    <property type="match status" value="1"/>
</dbReference>